<dbReference type="AlphaFoldDB" id="A0A1L9R912"/>
<proteinExistence type="predicted"/>
<accession>A0A1L9R912</accession>
<dbReference type="GeneID" id="63747363"/>
<sequence length="147" mass="15959">MAPSEYGIRLQKGITGGFAPPTPTAIYQLYKESEGSSIKVSKSEREDGTPSLGAALEKSLDASDEALDLVDELYNILKELPIEQPAGSEDIYGHDTSIAWFDNDFQWLNGSHSGVQGGSSYVQASADQKKLFERAIEIVQSLVDMAE</sequence>
<protein>
    <submittedName>
        <fullName evidence="1">Uncharacterized protein</fullName>
    </submittedName>
</protein>
<evidence type="ECO:0000313" key="1">
    <source>
        <dbReference type="EMBL" id="OJJ31415.1"/>
    </source>
</evidence>
<dbReference type="EMBL" id="KV878216">
    <property type="protein sequence ID" value="OJJ31415.1"/>
    <property type="molecule type" value="Genomic_DNA"/>
</dbReference>
<gene>
    <name evidence="1" type="ORF">ASPWEDRAFT_176490</name>
</gene>
<dbReference type="OrthoDB" id="5366606at2759"/>
<dbReference type="Proteomes" id="UP000184383">
    <property type="component" value="Unassembled WGS sequence"/>
</dbReference>
<organism evidence="1 2">
    <name type="scientific">Aspergillus wentii DTO 134E9</name>
    <dbReference type="NCBI Taxonomy" id="1073089"/>
    <lineage>
        <taxon>Eukaryota</taxon>
        <taxon>Fungi</taxon>
        <taxon>Dikarya</taxon>
        <taxon>Ascomycota</taxon>
        <taxon>Pezizomycotina</taxon>
        <taxon>Eurotiomycetes</taxon>
        <taxon>Eurotiomycetidae</taxon>
        <taxon>Eurotiales</taxon>
        <taxon>Aspergillaceae</taxon>
        <taxon>Aspergillus</taxon>
        <taxon>Aspergillus subgen. Cremei</taxon>
    </lineage>
</organism>
<dbReference type="VEuPathDB" id="FungiDB:ASPWEDRAFT_176490"/>
<reference evidence="2" key="1">
    <citation type="journal article" date="2017" name="Genome Biol.">
        <title>Comparative genomics reveals high biological diversity and specific adaptations in the industrially and medically important fungal genus Aspergillus.</title>
        <authorList>
            <person name="de Vries R.P."/>
            <person name="Riley R."/>
            <person name="Wiebenga A."/>
            <person name="Aguilar-Osorio G."/>
            <person name="Amillis S."/>
            <person name="Uchima C.A."/>
            <person name="Anderluh G."/>
            <person name="Asadollahi M."/>
            <person name="Askin M."/>
            <person name="Barry K."/>
            <person name="Battaglia E."/>
            <person name="Bayram O."/>
            <person name="Benocci T."/>
            <person name="Braus-Stromeyer S.A."/>
            <person name="Caldana C."/>
            <person name="Canovas D."/>
            <person name="Cerqueira G.C."/>
            <person name="Chen F."/>
            <person name="Chen W."/>
            <person name="Choi C."/>
            <person name="Clum A."/>
            <person name="Dos Santos R.A."/>
            <person name="Damasio A.R."/>
            <person name="Diallinas G."/>
            <person name="Emri T."/>
            <person name="Fekete E."/>
            <person name="Flipphi M."/>
            <person name="Freyberg S."/>
            <person name="Gallo A."/>
            <person name="Gournas C."/>
            <person name="Habgood R."/>
            <person name="Hainaut M."/>
            <person name="Harispe M.L."/>
            <person name="Henrissat B."/>
            <person name="Hilden K.S."/>
            <person name="Hope R."/>
            <person name="Hossain A."/>
            <person name="Karabika E."/>
            <person name="Karaffa L."/>
            <person name="Karanyi Z."/>
            <person name="Krasevec N."/>
            <person name="Kuo A."/>
            <person name="Kusch H."/>
            <person name="LaButti K."/>
            <person name="Lagendijk E.L."/>
            <person name="Lapidus A."/>
            <person name="Levasseur A."/>
            <person name="Lindquist E."/>
            <person name="Lipzen A."/>
            <person name="Logrieco A.F."/>
            <person name="MacCabe A."/>
            <person name="Maekelae M.R."/>
            <person name="Malavazi I."/>
            <person name="Melin P."/>
            <person name="Meyer V."/>
            <person name="Mielnichuk N."/>
            <person name="Miskei M."/>
            <person name="Molnar A.P."/>
            <person name="Mule G."/>
            <person name="Ngan C.Y."/>
            <person name="Orejas M."/>
            <person name="Orosz E."/>
            <person name="Ouedraogo J.P."/>
            <person name="Overkamp K.M."/>
            <person name="Park H.-S."/>
            <person name="Perrone G."/>
            <person name="Piumi F."/>
            <person name="Punt P.J."/>
            <person name="Ram A.F."/>
            <person name="Ramon A."/>
            <person name="Rauscher S."/>
            <person name="Record E."/>
            <person name="Riano-Pachon D.M."/>
            <person name="Robert V."/>
            <person name="Roehrig J."/>
            <person name="Ruller R."/>
            <person name="Salamov A."/>
            <person name="Salih N.S."/>
            <person name="Samson R.A."/>
            <person name="Sandor E."/>
            <person name="Sanguinetti M."/>
            <person name="Schuetze T."/>
            <person name="Sepcic K."/>
            <person name="Shelest E."/>
            <person name="Sherlock G."/>
            <person name="Sophianopoulou V."/>
            <person name="Squina F.M."/>
            <person name="Sun H."/>
            <person name="Susca A."/>
            <person name="Todd R.B."/>
            <person name="Tsang A."/>
            <person name="Unkles S.E."/>
            <person name="van de Wiele N."/>
            <person name="van Rossen-Uffink D."/>
            <person name="Oliveira J.V."/>
            <person name="Vesth T.C."/>
            <person name="Visser J."/>
            <person name="Yu J.-H."/>
            <person name="Zhou M."/>
            <person name="Andersen M.R."/>
            <person name="Archer D.B."/>
            <person name="Baker S.E."/>
            <person name="Benoit I."/>
            <person name="Brakhage A.A."/>
            <person name="Braus G.H."/>
            <person name="Fischer R."/>
            <person name="Frisvad J.C."/>
            <person name="Goldman G.H."/>
            <person name="Houbraken J."/>
            <person name="Oakley B."/>
            <person name="Pocsi I."/>
            <person name="Scazzocchio C."/>
            <person name="Seiboth B."/>
            <person name="vanKuyk P.A."/>
            <person name="Wortman J."/>
            <person name="Dyer P.S."/>
            <person name="Grigoriev I.V."/>
        </authorList>
    </citation>
    <scope>NUCLEOTIDE SEQUENCE [LARGE SCALE GENOMIC DNA]</scope>
    <source>
        <strain evidence="2">DTO 134E9</strain>
    </source>
</reference>
<keyword evidence="2" id="KW-1185">Reference proteome</keyword>
<name>A0A1L9R912_ASPWE</name>
<dbReference type="RefSeq" id="XP_040685092.1">
    <property type="nucleotide sequence ID" value="XM_040831515.1"/>
</dbReference>
<evidence type="ECO:0000313" key="2">
    <source>
        <dbReference type="Proteomes" id="UP000184383"/>
    </source>
</evidence>